<comment type="caution">
    <text evidence="1">The sequence shown here is derived from an EMBL/GenBank/DDBJ whole genome shotgun (WGS) entry which is preliminary data.</text>
</comment>
<proteinExistence type="predicted"/>
<evidence type="ECO:0000313" key="2">
    <source>
        <dbReference type="Proteomes" id="UP000054911"/>
    </source>
</evidence>
<dbReference type="OrthoDB" id="9135410at2"/>
<organism evidence="1 2">
    <name type="scientific">Caballeronia pedi</name>
    <dbReference type="NCBI Taxonomy" id="1777141"/>
    <lineage>
        <taxon>Bacteria</taxon>
        <taxon>Pseudomonadati</taxon>
        <taxon>Pseudomonadota</taxon>
        <taxon>Betaproteobacteria</taxon>
        <taxon>Burkholderiales</taxon>
        <taxon>Burkholderiaceae</taxon>
        <taxon>Caballeronia</taxon>
    </lineage>
</organism>
<name>A0A158DUZ2_9BURK</name>
<dbReference type="Proteomes" id="UP000054911">
    <property type="component" value="Unassembled WGS sequence"/>
</dbReference>
<sequence>MSESKEQPAWHLTDHCCRACFGRVLYRETFDYRHIYRCAQCGIEREGKRASAICCCGITLKGGKDAGVRCTVNGERSPEFPSEIVAEQASPI</sequence>
<keyword evidence="2" id="KW-1185">Reference proteome</keyword>
<accession>A0A158DUZ2</accession>
<gene>
    <name evidence="1" type="ORF">AWB80_07520</name>
</gene>
<reference evidence="1" key="1">
    <citation type="submission" date="2016-01" db="EMBL/GenBank/DDBJ databases">
        <authorList>
            <person name="Peeters C."/>
        </authorList>
    </citation>
    <scope>NUCLEOTIDE SEQUENCE [LARGE SCALE GENOMIC DNA]</scope>
    <source>
        <strain evidence="1">LMG 29323</strain>
    </source>
</reference>
<dbReference type="STRING" id="1777141.AWB80_07520"/>
<protein>
    <submittedName>
        <fullName evidence="1">Uncharacterized protein</fullName>
    </submittedName>
</protein>
<evidence type="ECO:0000313" key="1">
    <source>
        <dbReference type="EMBL" id="SAK98441.1"/>
    </source>
</evidence>
<dbReference type="AlphaFoldDB" id="A0A158DUZ2"/>
<dbReference type="RefSeq" id="WP_061179720.1">
    <property type="nucleotide sequence ID" value="NZ_FCOE02000050.1"/>
</dbReference>
<dbReference type="EMBL" id="FCOE02000050">
    <property type="protein sequence ID" value="SAK98441.1"/>
    <property type="molecule type" value="Genomic_DNA"/>
</dbReference>